<reference evidence="1" key="1">
    <citation type="submission" date="2022-10" db="EMBL/GenBank/DDBJ databases">
        <title>Culturing micro-colonial fungi from biological soil crusts in the Mojave desert and describing Neophaeococcomyces mojavensis, and introducing the new genera and species Taxawa tesnikishii.</title>
        <authorList>
            <person name="Kurbessoian T."/>
            <person name="Stajich J.E."/>
        </authorList>
    </citation>
    <scope>NUCLEOTIDE SEQUENCE</scope>
    <source>
        <strain evidence="1">JES_112</strain>
    </source>
</reference>
<gene>
    <name evidence="1" type="ORF">H2198_001401</name>
</gene>
<evidence type="ECO:0000313" key="2">
    <source>
        <dbReference type="Proteomes" id="UP001172386"/>
    </source>
</evidence>
<accession>A0ACC3AHE4</accession>
<dbReference type="EMBL" id="JAPDRQ010000015">
    <property type="protein sequence ID" value="KAJ9662512.1"/>
    <property type="molecule type" value="Genomic_DNA"/>
</dbReference>
<organism evidence="1 2">
    <name type="scientific">Neophaeococcomyces mojaviensis</name>
    <dbReference type="NCBI Taxonomy" id="3383035"/>
    <lineage>
        <taxon>Eukaryota</taxon>
        <taxon>Fungi</taxon>
        <taxon>Dikarya</taxon>
        <taxon>Ascomycota</taxon>
        <taxon>Pezizomycotina</taxon>
        <taxon>Eurotiomycetes</taxon>
        <taxon>Chaetothyriomycetidae</taxon>
        <taxon>Chaetothyriales</taxon>
        <taxon>Chaetothyriales incertae sedis</taxon>
        <taxon>Neophaeococcomyces</taxon>
    </lineage>
</organism>
<keyword evidence="2" id="KW-1185">Reference proteome</keyword>
<comment type="caution">
    <text evidence="1">The sequence shown here is derived from an EMBL/GenBank/DDBJ whole genome shotgun (WGS) entry which is preliminary data.</text>
</comment>
<evidence type="ECO:0000313" key="1">
    <source>
        <dbReference type="EMBL" id="KAJ9662512.1"/>
    </source>
</evidence>
<sequence>MPGTRLAVVTNVVPAKGVVTVPLACADDDANCEADPVTKLPGETVADVELEVVDTLGWPGGLTAPLESLPRALATAIGIDVRPTCTSPFVTNFLTVETESLATVNTVVDTAFNADDREETELEAATADVQG</sequence>
<dbReference type="Proteomes" id="UP001172386">
    <property type="component" value="Unassembled WGS sequence"/>
</dbReference>
<name>A0ACC3AHE4_9EURO</name>
<proteinExistence type="predicted"/>
<protein>
    <submittedName>
        <fullName evidence="1">Uncharacterized protein</fullName>
    </submittedName>
</protein>